<protein>
    <submittedName>
        <fullName evidence="1">Uncharacterized protein</fullName>
    </submittedName>
</protein>
<gene>
    <name evidence="1" type="primary">PmlGA01_060011700</name>
    <name evidence="1" type="ORF">PMLGA01_060011700</name>
</gene>
<reference evidence="1 2" key="1">
    <citation type="submission" date="2016-06" db="EMBL/GenBank/DDBJ databases">
        <authorList>
            <consortium name="Pathogen Informatics"/>
        </authorList>
    </citation>
    <scope>NUCLEOTIDE SEQUENCE [LARGE SCALE GENOMIC DNA]</scope>
    <source>
        <strain evidence="1">PmlGA01</strain>
    </source>
</reference>
<name>A0A1C3KB15_PLAMA</name>
<dbReference type="EMBL" id="LT594494">
    <property type="protein sequence ID" value="SBT70744.1"/>
    <property type="molecule type" value="Genomic_DNA"/>
</dbReference>
<dbReference type="Proteomes" id="UP000219799">
    <property type="component" value="Chromosome 6"/>
</dbReference>
<dbReference type="AlphaFoldDB" id="A0A1C3KB15"/>
<evidence type="ECO:0000313" key="2">
    <source>
        <dbReference type="Proteomes" id="UP000219799"/>
    </source>
</evidence>
<evidence type="ECO:0000313" key="1">
    <source>
        <dbReference type="EMBL" id="SBT70744.1"/>
    </source>
</evidence>
<proteinExistence type="predicted"/>
<dbReference type="VEuPathDB" id="PlasmoDB:PmUG01_06017900"/>
<organism evidence="1 2">
    <name type="scientific">Plasmodium malariae</name>
    <dbReference type="NCBI Taxonomy" id="5858"/>
    <lineage>
        <taxon>Eukaryota</taxon>
        <taxon>Sar</taxon>
        <taxon>Alveolata</taxon>
        <taxon>Apicomplexa</taxon>
        <taxon>Aconoidasida</taxon>
        <taxon>Haemosporida</taxon>
        <taxon>Plasmodiidae</taxon>
        <taxon>Plasmodium</taxon>
        <taxon>Plasmodium (Plasmodium)</taxon>
    </lineage>
</organism>
<accession>A0A1C3KB15</accession>
<sequence length="102" mass="12216">MNINRINKIILCSKVELKSIEKIDFYSGATNSVVKDFCAFFFPILKYNNFHIPYTFHHTTDDDEKIVLFPKNKDKHIINLSLYKYSQQLYDRIIFLDKKFSK</sequence>